<evidence type="ECO:0000259" key="1">
    <source>
        <dbReference type="Pfam" id="PF04945"/>
    </source>
</evidence>
<dbReference type="Gene3D" id="1.10.620.20">
    <property type="entry name" value="Ribonucleotide Reductase, subunit A"/>
    <property type="match status" value="1"/>
</dbReference>
<dbReference type="EMBL" id="WTUW01000001">
    <property type="protein sequence ID" value="MZR29038.1"/>
    <property type="molecule type" value="Genomic_DNA"/>
</dbReference>
<proteinExistence type="predicted"/>
<dbReference type="InterPro" id="IPR012348">
    <property type="entry name" value="RNR-like"/>
</dbReference>
<protein>
    <submittedName>
        <fullName evidence="2">YHS domain-containing protein</fullName>
    </submittedName>
</protein>
<name>A0A6L8W2B5_9PROT</name>
<dbReference type="Pfam" id="PF04945">
    <property type="entry name" value="YHS"/>
    <property type="match status" value="1"/>
</dbReference>
<sequence length="158" mass="17773">MITRLINLHGVAIAFFVAVFSFSTIQTAAAEKLYYSTFFGTAVEGYDVVAYFTEGKPVEGSKDHSVEWKGVDWYFASDEHKDMFEANPEKYAPQYGGYCAWAVSQGYTASTVPEAWKIVDGKLYLNYSKGVQRTWEEDVPGHIKLADNNWPGISKDLK</sequence>
<accession>A0A6L8W2B5</accession>
<organism evidence="2 3">
    <name type="scientific">Sneathiella litorea</name>
    <dbReference type="NCBI Taxonomy" id="2606216"/>
    <lineage>
        <taxon>Bacteria</taxon>
        <taxon>Pseudomonadati</taxon>
        <taxon>Pseudomonadota</taxon>
        <taxon>Alphaproteobacteria</taxon>
        <taxon>Sneathiellales</taxon>
        <taxon>Sneathiellaceae</taxon>
        <taxon>Sneathiella</taxon>
    </lineage>
</organism>
<evidence type="ECO:0000313" key="3">
    <source>
        <dbReference type="Proteomes" id="UP000476030"/>
    </source>
</evidence>
<feature type="domain" description="YHS" evidence="1">
    <location>
        <begin position="49"/>
        <end position="95"/>
    </location>
</feature>
<keyword evidence="3" id="KW-1185">Reference proteome</keyword>
<reference evidence="2 3" key="1">
    <citation type="submission" date="2019-12" db="EMBL/GenBank/DDBJ databases">
        <title>Snethiella sp. nov. sp. isolated from sea sand.</title>
        <authorList>
            <person name="Kim J."/>
            <person name="Jeong S.E."/>
            <person name="Jung H.S."/>
            <person name="Jeon C.O."/>
        </authorList>
    </citation>
    <scope>NUCLEOTIDE SEQUENCE [LARGE SCALE GENOMIC DNA]</scope>
    <source>
        <strain evidence="2 3">DP05</strain>
    </source>
</reference>
<dbReference type="NCBIfam" id="NF041384">
    <property type="entry name" value="YHS_seleno_dom"/>
    <property type="match status" value="1"/>
</dbReference>
<dbReference type="InterPro" id="IPR007029">
    <property type="entry name" value="YHS_dom"/>
</dbReference>
<dbReference type="Proteomes" id="UP000476030">
    <property type="component" value="Unassembled WGS sequence"/>
</dbReference>
<dbReference type="SUPFAM" id="SSF47240">
    <property type="entry name" value="Ferritin-like"/>
    <property type="match status" value="1"/>
</dbReference>
<dbReference type="AlphaFoldDB" id="A0A6L8W2B5"/>
<dbReference type="RefSeq" id="WP_161313532.1">
    <property type="nucleotide sequence ID" value="NZ_WTUW01000001.1"/>
</dbReference>
<dbReference type="InterPro" id="IPR009078">
    <property type="entry name" value="Ferritin-like_SF"/>
</dbReference>
<evidence type="ECO:0000313" key="2">
    <source>
        <dbReference type="EMBL" id="MZR29038.1"/>
    </source>
</evidence>
<comment type="caution">
    <text evidence="2">The sequence shown here is derived from an EMBL/GenBank/DDBJ whole genome shotgun (WGS) entry which is preliminary data.</text>
</comment>
<dbReference type="GO" id="GO:0016491">
    <property type="term" value="F:oxidoreductase activity"/>
    <property type="evidence" value="ECO:0007669"/>
    <property type="project" value="InterPro"/>
</dbReference>
<gene>
    <name evidence="2" type="ORF">GQE98_00170</name>
</gene>